<evidence type="ECO:0000313" key="1">
    <source>
        <dbReference type="EMBL" id="MCS3677426.1"/>
    </source>
</evidence>
<protein>
    <submittedName>
        <fullName evidence="2">Uncharacterized protein</fullName>
    </submittedName>
</protein>
<dbReference type="Proteomes" id="UP001155057">
    <property type="component" value="Unassembled WGS sequence"/>
</dbReference>
<dbReference type="Proteomes" id="UP001155034">
    <property type="component" value="Unassembled WGS sequence"/>
</dbReference>
<gene>
    <name evidence="2" type="ORF">GGP61_002331</name>
    <name evidence="1" type="ORF">GGP71_001342</name>
    <name evidence="3" type="ORF">GGP82_000728</name>
    <name evidence="4" type="ORF">GGP83_000266</name>
    <name evidence="5" type="ORF">GGQ01_001421</name>
</gene>
<dbReference type="EMBL" id="JANUBF010000007">
    <property type="protein sequence ID" value="MCS4036361.1"/>
    <property type="molecule type" value="Genomic_DNA"/>
</dbReference>
<dbReference type="Proteomes" id="UP001155010">
    <property type="component" value="Unassembled WGS sequence"/>
</dbReference>
<dbReference type="Proteomes" id="UP001155027">
    <property type="component" value="Unassembled WGS sequence"/>
</dbReference>
<dbReference type="Proteomes" id="UP001155040">
    <property type="component" value="Unassembled WGS sequence"/>
</dbReference>
<name>A0A840DAP5_9BACT</name>
<dbReference type="AlphaFoldDB" id="A0A840DAP5"/>
<evidence type="ECO:0000313" key="4">
    <source>
        <dbReference type="EMBL" id="MCS3950340.1"/>
    </source>
</evidence>
<dbReference type="EMBL" id="JANUBB010000001">
    <property type="protein sequence ID" value="MCS3950340.1"/>
    <property type="molecule type" value="Genomic_DNA"/>
</dbReference>
<accession>A0A840DAP5</accession>
<dbReference type="EMBL" id="JANTYZ010000001">
    <property type="protein sequence ID" value="MCS3864197.1"/>
    <property type="molecule type" value="Genomic_DNA"/>
</dbReference>
<comment type="caution">
    <text evidence="2">The sequence shown here is derived from an EMBL/GenBank/DDBJ whole genome shotgun (WGS) entry which is preliminary data.</text>
</comment>
<dbReference type="EMBL" id="JANUAE010000008">
    <property type="protein sequence ID" value="MCS3710711.1"/>
    <property type="molecule type" value="Genomic_DNA"/>
</dbReference>
<evidence type="ECO:0000313" key="2">
    <source>
        <dbReference type="EMBL" id="MCS3710711.1"/>
    </source>
</evidence>
<proteinExistence type="predicted"/>
<organism evidence="2 6">
    <name type="scientific">Salinibacter ruber</name>
    <dbReference type="NCBI Taxonomy" id="146919"/>
    <lineage>
        <taxon>Bacteria</taxon>
        <taxon>Pseudomonadati</taxon>
        <taxon>Rhodothermota</taxon>
        <taxon>Rhodothermia</taxon>
        <taxon>Rhodothermales</taxon>
        <taxon>Salinibacteraceae</taxon>
        <taxon>Salinibacter</taxon>
    </lineage>
</organism>
<evidence type="ECO:0000313" key="6">
    <source>
        <dbReference type="Proteomes" id="UP001155057"/>
    </source>
</evidence>
<sequence length="32" mass="3451">MGLISTLFLAASVATFSVYFRRLSDEAPAQTS</sequence>
<dbReference type="EMBL" id="JANUAU010000003">
    <property type="protein sequence ID" value="MCS3677426.1"/>
    <property type="molecule type" value="Genomic_DNA"/>
</dbReference>
<reference evidence="2" key="1">
    <citation type="submission" date="2022-08" db="EMBL/GenBank/DDBJ databases">
        <title>Genomic Encyclopedia of Type Strains, Phase V (KMG-V): Genome sequencing to study the core and pangenomes of soil and plant-associated prokaryotes.</title>
        <authorList>
            <person name="Whitman W."/>
        </authorList>
    </citation>
    <scope>NUCLEOTIDE SEQUENCE</scope>
    <source>
        <strain evidence="1">0</strain>
        <strain evidence="3">SP2016B</strain>
        <strain evidence="4">SP2017</strain>
        <strain evidence="5">SP3012</strain>
        <strain evidence="2">SP3049</strain>
    </source>
</reference>
<evidence type="ECO:0000313" key="3">
    <source>
        <dbReference type="EMBL" id="MCS3864197.1"/>
    </source>
</evidence>
<evidence type="ECO:0000313" key="5">
    <source>
        <dbReference type="EMBL" id="MCS4036361.1"/>
    </source>
</evidence>